<dbReference type="NCBIfam" id="NF033740">
    <property type="entry name" value="MarP_fam_protase"/>
    <property type="match status" value="1"/>
</dbReference>
<dbReference type="InterPro" id="IPR043504">
    <property type="entry name" value="Peptidase_S1_PA_chymotrypsin"/>
</dbReference>
<accession>A0A1H2CY63</accession>
<dbReference type="GO" id="GO:0006508">
    <property type="term" value="P:proteolysis"/>
    <property type="evidence" value="ECO:0007669"/>
    <property type="project" value="InterPro"/>
</dbReference>
<dbReference type="GO" id="GO:0016020">
    <property type="term" value="C:membrane"/>
    <property type="evidence" value="ECO:0007669"/>
    <property type="project" value="UniProtKB-SubCell"/>
</dbReference>
<dbReference type="PRINTS" id="PR00834">
    <property type="entry name" value="PROTEASES2C"/>
</dbReference>
<keyword evidence="3 5" id="KW-1133">Transmembrane helix</keyword>
<dbReference type="Gene3D" id="2.40.10.10">
    <property type="entry name" value="Trypsin-like serine proteases"/>
    <property type="match status" value="2"/>
</dbReference>
<dbReference type="InterPro" id="IPR047680">
    <property type="entry name" value="MarP-like"/>
</dbReference>
<dbReference type="AlphaFoldDB" id="A0A1H2CY63"/>
<reference evidence="6 7" key="1">
    <citation type="submission" date="2016-10" db="EMBL/GenBank/DDBJ databases">
        <authorList>
            <person name="de Groot N.N."/>
        </authorList>
    </citation>
    <scope>NUCLEOTIDE SEQUENCE [LARGE SCALE GENOMIC DNA]</scope>
    <source>
        <strain evidence="6 7">DSM 43941</strain>
    </source>
</reference>
<gene>
    <name evidence="6" type="ORF">SAMN04489716_7259</name>
</gene>
<feature type="transmembrane region" description="Helical" evidence="5">
    <location>
        <begin position="98"/>
        <end position="118"/>
    </location>
</feature>
<dbReference type="PANTHER" id="PTHR43019:SF23">
    <property type="entry name" value="PROTEASE DO-LIKE 5, CHLOROPLASTIC"/>
    <property type="match status" value="1"/>
</dbReference>
<dbReference type="InterPro" id="IPR009003">
    <property type="entry name" value="Peptidase_S1_PA"/>
</dbReference>
<dbReference type="GO" id="GO:0009403">
    <property type="term" value="P:toxin biosynthetic process"/>
    <property type="evidence" value="ECO:0007669"/>
    <property type="project" value="InterPro"/>
</dbReference>
<comment type="subcellular location">
    <subcellularLocation>
        <location evidence="1">Membrane</location>
        <topology evidence="1">Multi-pass membrane protein</topology>
    </subcellularLocation>
</comment>
<keyword evidence="7" id="KW-1185">Reference proteome</keyword>
<evidence type="ECO:0000256" key="4">
    <source>
        <dbReference type="ARBA" id="ARBA00023136"/>
    </source>
</evidence>
<dbReference type="SUPFAM" id="SSF50494">
    <property type="entry name" value="Trypsin-like serine proteases"/>
    <property type="match status" value="1"/>
</dbReference>
<keyword evidence="2 5" id="KW-0812">Transmembrane</keyword>
<evidence type="ECO:0000313" key="7">
    <source>
        <dbReference type="Proteomes" id="UP000198688"/>
    </source>
</evidence>
<organism evidence="6 7">
    <name type="scientific">Actinoplanes derwentensis</name>
    <dbReference type="NCBI Taxonomy" id="113562"/>
    <lineage>
        <taxon>Bacteria</taxon>
        <taxon>Bacillati</taxon>
        <taxon>Actinomycetota</taxon>
        <taxon>Actinomycetes</taxon>
        <taxon>Micromonosporales</taxon>
        <taxon>Micromonosporaceae</taxon>
        <taxon>Actinoplanes</taxon>
    </lineage>
</organism>
<feature type="transmembrane region" description="Helical" evidence="5">
    <location>
        <begin position="54"/>
        <end position="78"/>
    </location>
</feature>
<sequence>MVDVLLILLMVLFAISGYRQGFVIGALSLGGFFSGVLIGLQLGPLLARQFENGTVRLVVALGVILVLAVLGQTLAGWLGTNLRQVIESRPLQYLDDAGGALVSVIAVLFASWLVAVPFGSTPFPAINAAVRDSAILGGVTELIPDEVRALSSGLRDTIDTNGFPDVFGGLARTQAREVAAPDPALAGSKVVKDSRSSVLKILGSAPSCSRRIEGTGFVYARERVMTNAHVVAGTREVVVESGDRQLEARVVVYDPKRDLAVLYVPGLRAPVMEFVAKQAASGANAIVLGYPQDGPYDAQSARIRDMSRITGPDIYESGDVTREIYTIKSLVRSGNSGGPLIDPSGNVIGVIFAAAADDKYVGFALTADEASGVAATGRANTRTVRTGECA</sequence>
<feature type="transmembrane region" description="Helical" evidence="5">
    <location>
        <begin position="29"/>
        <end position="47"/>
    </location>
</feature>
<evidence type="ECO:0000313" key="6">
    <source>
        <dbReference type="EMBL" id="SDT75304.1"/>
    </source>
</evidence>
<evidence type="ECO:0000256" key="3">
    <source>
        <dbReference type="ARBA" id="ARBA00022989"/>
    </source>
</evidence>
<dbReference type="InterPro" id="IPR003825">
    <property type="entry name" value="Colicin-V_CvpA"/>
</dbReference>
<name>A0A1H2CY63_9ACTN</name>
<dbReference type="STRING" id="113562.SAMN04489716_7259"/>
<dbReference type="PANTHER" id="PTHR43019">
    <property type="entry name" value="SERINE ENDOPROTEASE DEGS"/>
    <property type="match status" value="1"/>
</dbReference>
<evidence type="ECO:0000256" key="2">
    <source>
        <dbReference type="ARBA" id="ARBA00022692"/>
    </source>
</evidence>
<dbReference type="Proteomes" id="UP000198688">
    <property type="component" value="Chromosome I"/>
</dbReference>
<dbReference type="EMBL" id="LT629758">
    <property type="protein sequence ID" value="SDT75304.1"/>
    <property type="molecule type" value="Genomic_DNA"/>
</dbReference>
<dbReference type="Pfam" id="PF02674">
    <property type="entry name" value="Colicin_V"/>
    <property type="match status" value="1"/>
</dbReference>
<dbReference type="InterPro" id="IPR001940">
    <property type="entry name" value="Peptidase_S1C"/>
</dbReference>
<keyword evidence="4 5" id="KW-0472">Membrane</keyword>
<evidence type="ECO:0000256" key="5">
    <source>
        <dbReference type="SAM" id="Phobius"/>
    </source>
</evidence>
<protein>
    <submittedName>
        <fullName evidence="6">Colicin V production protein</fullName>
    </submittedName>
</protein>
<proteinExistence type="predicted"/>
<dbReference type="Pfam" id="PF13365">
    <property type="entry name" value="Trypsin_2"/>
    <property type="match status" value="1"/>
</dbReference>
<evidence type="ECO:0000256" key="1">
    <source>
        <dbReference type="ARBA" id="ARBA00004141"/>
    </source>
</evidence>
<dbReference type="GO" id="GO:0004252">
    <property type="term" value="F:serine-type endopeptidase activity"/>
    <property type="evidence" value="ECO:0007669"/>
    <property type="project" value="InterPro"/>
</dbReference>